<name>A0A919KF33_9ACTN</name>
<gene>
    <name evidence="2" type="ORF">GCM10018980_61500</name>
</gene>
<comment type="caution">
    <text evidence="2">The sequence shown here is derived from an EMBL/GenBank/DDBJ whole genome shotgun (WGS) entry which is preliminary data.</text>
</comment>
<keyword evidence="3" id="KW-1185">Reference proteome</keyword>
<feature type="compositionally biased region" description="Pro residues" evidence="1">
    <location>
        <begin position="1"/>
        <end position="19"/>
    </location>
</feature>
<evidence type="ECO:0000313" key="2">
    <source>
        <dbReference type="EMBL" id="GHG68134.1"/>
    </source>
</evidence>
<proteinExistence type="predicted"/>
<protein>
    <submittedName>
        <fullName evidence="2">Uncharacterized protein</fullName>
    </submittedName>
</protein>
<evidence type="ECO:0000313" key="3">
    <source>
        <dbReference type="Proteomes" id="UP000619355"/>
    </source>
</evidence>
<dbReference type="Proteomes" id="UP000619355">
    <property type="component" value="Unassembled WGS sequence"/>
</dbReference>
<dbReference type="EMBL" id="BNBF01000023">
    <property type="protein sequence ID" value="GHG68134.1"/>
    <property type="molecule type" value="Genomic_DNA"/>
</dbReference>
<dbReference type="AlphaFoldDB" id="A0A919KF33"/>
<reference evidence="3" key="1">
    <citation type="journal article" date="2019" name="Int. J. Syst. Evol. Microbiol.">
        <title>The Global Catalogue of Microorganisms (GCM) 10K type strain sequencing project: providing services to taxonomists for standard genome sequencing and annotation.</title>
        <authorList>
            <consortium name="The Broad Institute Genomics Platform"/>
            <consortium name="The Broad Institute Genome Sequencing Center for Infectious Disease"/>
            <person name="Wu L."/>
            <person name="Ma J."/>
        </authorList>
    </citation>
    <scope>NUCLEOTIDE SEQUENCE [LARGE SCALE GENOMIC DNA]</scope>
    <source>
        <strain evidence="3">JCM 4253</strain>
    </source>
</reference>
<evidence type="ECO:0000256" key="1">
    <source>
        <dbReference type="SAM" id="MobiDB-lite"/>
    </source>
</evidence>
<feature type="region of interest" description="Disordered" evidence="1">
    <location>
        <begin position="1"/>
        <end position="23"/>
    </location>
</feature>
<accession>A0A919KF33</accession>
<organism evidence="2 3">
    <name type="scientific">Streptomyces capoamus</name>
    <dbReference type="NCBI Taxonomy" id="68183"/>
    <lineage>
        <taxon>Bacteria</taxon>
        <taxon>Bacillati</taxon>
        <taxon>Actinomycetota</taxon>
        <taxon>Actinomycetes</taxon>
        <taxon>Kitasatosporales</taxon>
        <taxon>Streptomycetaceae</taxon>
        <taxon>Streptomyces</taxon>
    </lineage>
</organism>
<sequence length="76" mass="7801">MGGYPQHPPPQQPPPPPAPALGAGAAADVVFDTPTATVDSSFTVSSWPAGQLAGAADWAMGRLTSKVSPQVRQRYS</sequence>